<comment type="caution">
    <text evidence="1">The sequence shown here is derived from an EMBL/GenBank/DDBJ whole genome shotgun (WGS) entry which is preliminary data.</text>
</comment>
<evidence type="ECO:0000313" key="2">
    <source>
        <dbReference type="Proteomes" id="UP000798662"/>
    </source>
</evidence>
<proteinExistence type="predicted"/>
<name>A0ACC3C3B5_PYRYE</name>
<dbReference type="EMBL" id="CM020619">
    <property type="protein sequence ID" value="KAK1864459.1"/>
    <property type="molecule type" value="Genomic_DNA"/>
</dbReference>
<reference evidence="1" key="1">
    <citation type="submission" date="2019-11" db="EMBL/GenBank/DDBJ databases">
        <title>Nori genome reveals adaptations in red seaweeds to the harsh intertidal environment.</title>
        <authorList>
            <person name="Wang D."/>
            <person name="Mao Y."/>
        </authorList>
    </citation>
    <scope>NUCLEOTIDE SEQUENCE</scope>
    <source>
        <tissue evidence="1">Gametophyte</tissue>
    </source>
</reference>
<sequence length="141" mass="15194">MSLELPPRDWSREDRSRRVSPRPHDRMTRTPTTGSNQSFSGGCVSASGDSSYSMQLPPLLTMDDGVDRPVKHPSASASYVSSLAVGGAEGELFGGVGYRRDDFRNLTLLEEKATIRSSFTSVDSTAPSLPPIGEVPCCDVE</sequence>
<accession>A0ACC3C3B5</accession>
<organism evidence="1 2">
    <name type="scientific">Pyropia yezoensis</name>
    <name type="common">Susabi-nori</name>
    <name type="synonym">Porphyra yezoensis</name>
    <dbReference type="NCBI Taxonomy" id="2788"/>
    <lineage>
        <taxon>Eukaryota</taxon>
        <taxon>Rhodophyta</taxon>
        <taxon>Bangiophyceae</taxon>
        <taxon>Bangiales</taxon>
        <taxon>Bangiaceae</taxon>
        <taxon>Pyropia</taxon>
    </lineage>
</organism>
<keyword evidence="2" id="KW-1185">Reference proteome</keyword>
<evidence type="ECO:0000313" key="1">
    <source>
        <dbReference type="EMBL" id="KAK1864459.1"/>
    </source>
</evidence>
<dbReference type="Proteomes" id="UP000798662">
    <property type="component" value="Chromosome 2"/>
</dbReference>
<protein>
    <submittedName>
        <fullName evidence="1">Uncharacterized protein</fullName>
    </submittedName>
</protein>
<gene>
    <name evidence="1" type="ORF">I4F81_007006</name>
</gene>